<sequence length="136" mass="15887">MLKLDSKKPMTMLSVKPKLTQKPSNKKLRLTLKLNSKKPMTTLNAKLTPMQKLSSKKLLTMLNVKLKQRLKQKLHLLKKHKKRQLKRKLRLKKLLLQLDVILSKKFDALGMFRQAVVVKQLVFVLPSQIREVSIQL</sequence>
<accession>A0A0B2UA97</accession>
<protein>
    <submittedName>
        <fullName evidence="1">Uncharacterized protein</fullName>
    </submittedName>
</protein>
<evidence type="ECO:0000313" key="2">
    <source>
        <dbReference type="Proteomes" id="UP000031012"/>
    </source>
</evidence>
<proteinExistence type="predicted"/>
<organism evidence="1 2">
    <name type="scientific">Acinetobacter oleivorans</name>
    <dbReference type="NCBI Taxonomy" id="1148157"/>
    <lineage>
        <taxon>Bacteria</taxon>
        <taxon>Pseudomonadati</taxon>
        <taxon>Pseudomonadota</taxon>
        <taxon>Gammaproteobacteria</taxon>
        <taxon>Moraxellales</taxon>
        <taxon>Moraxellaceae</taxon>
        <taxon>Acinetobacter</taxon>
    </lineage>
</organism>
<dbReference type="Proteomes" id="UP000031012">
    <property type="component" value="Unassembled WGS sequence"/>
</dbReference>
<dbReference type="AlphaFoldDB" id="A0A0B2UA97"/>
<reference evidence="1 2" key="1">
    <citation type="submission" date="2014-03" db="EMBL/GenBank/DDBJ databases">
        <title>Genome sequence of the diesel-degrader and plant-growth promoter Acinetobacter oleivorans PF-1 isolated from the roots of poplar tree.</title>
        <authorList>
            <person name="Gkorezis P."/>
            <person name="van Hamme J."/>
            <person name="Rineau F."/>
            <person name="Vangronsveld J."/>
            <person name="Francetti A."/>
        </authorList>
    </citation>
    <scope>NUCLEOTIDE SEQUENCE [LARGE SCALE GENOMIC DNA]</scope>
    <source>
        <strain evidence="1 2">PF1</strain>
    </source>
</reference>
<dbReference type="EMBL" id="JHQK01000018">
    <property type="protein sequence ID" value="KHN65865.1"/>
    <property type="molecule type" value="Genomic_DNA"/>
</dbReference>
<gene>
    <name evidence="1" type="ORF">DH17_06210</name>
</gene>
<comment type="caution">
    <text evidence="1">The sequence shown here is derived from an EMBL/GenBank/DDBJ whole genome shotgun (WGS) entry which is preliminary data.</text>
</comment>
<evidence type="ECO:0000313" key="1">
    <source>
        <dbReference type="EMBL" id="KHN65865.1"/>
    </source>
</evidence>
<name>A0A0B2UA97_9GAMM</name>